<feature type="domain" description="SF4 helicase" evidence="11">
    <location>
        <begin position="177"/>
        <end position="445"/>
    </location>
</feature>
<evidence type="ECO:0000256" key="9">
    <source>
        <dbReference type="ARBA" id="ARBA00044969"/>
    </source>
</evidence>
<evidence type="ECO:0000256" key="1">
    <source>
        <dbReference type="ARBA" id="ARBA00008428"/>
    </source>
</evidence>
<reference evidence="13" key="1">
    <citation type="journal article" date="2019" name="Int. J. Syst. Evol. Microbiol.">
        <title>The Global Catalogue of Microorganisms (GCM) 10K type strain sequencing project: providing services to taxonomists for standard genome sequencing and annotation.</title>
        <authorList>
            <consortium name="The Broad Institute Genomics Platform"/>
            <consortium name="The Broad Institute Genome Sequencing Center for Infectious Disease"/>
            <person name="Wu L."/>
            <person name="Ma J."/>
        </authorList>
    </citation>
    <scope>NUCLEOTIDE SEQUENCE [LARGE SCALE GENOMIC DNA]</scope>
    <source>
        <strain evidence="13">KCTC 3913</strain>
    </source>
</reference>
<evidence type="ECO:0000256" key="5">
    <source>
        <dbReference type="ARBA" id="ARBA00022806"/>
    </source>
</evidence>
<sequence>MKRSETKSEERMPQIGLAESKLNELLEAESMVLGAILLEPSVMYELTTDIIHFTQEKNKLIFSCMKKLQEDGMEINPVTLVEELGDQIEYIGGVHYITELAIHCPTVHNIKNFEEVMLKTYERNRIKQAAQEFLYYGDDEAANNLYKTLIEINTDSGTEEEEKEDILRELFESLYEENTEQFGISSGFQDLNSMTGGWKKGELIILAARPSMGKTALALQLAWEGCKNNAFSLLFSLEMGSKQIYQRLICNLTETDMLKWNNPYKYMNTSESEKITSALGTISNADIDIVQQGIVTIPDIRKKIMNIKRDFPEQPLLVVIDYLQLITVKEKFERHDLSIGSITKQLKAMAREFNIPIILLSQLSRSVESRADKRPMLSDLRDSGNIEQDADIVMFIYRDDYYDQKSIYANQVEIKIAKNRNGPVGSLHLGFKKECGRFETLTKKKAV</sequence>
<evidence type="ECO:0000259" key="11">
    <source>
        <dbReference type="PROSITE" id="PS51199"/>
    </source>
</evidence>
<dbReference type="SUPFAM" id="SSF52540">
    <property type="entry name" value="P-loop containing nucleoside triphosphate hydrolases"/>
    <property type="match status" value="1"/>
</dbReference>
<keyword evidence="5 12" id="KW-0347">Helicase</keyword>
<dbReference type="Proteomes" id="UP001597506">
    <property type="component" value="Unassembled WGS sequence"/>
</dbReference>
<evidence type="ECO:0000256" key="6">
    <source>
        <dbReference type="ARBA" id="ARBA00022840"/>
    </source>
</evidence>
<gene>
    <name evidence="12" type="ORF">ACFSUL_13950</name>
</gene>
<keyword evidence="13" id="KW-1185">Reference proteome</keyword>
<comment type="similarity">
    <text evidence="1">Belongs to the helicase family. DnaB subfamily.</text>
</comment>
<dbReference type="InterPro" id="IPR016136">
    <property type="entry name" value="DNA_helicase_N/primase_C"/>
</dbReference>
<evidence type="ECO:0000313" key="12">
    <source>
        <dbReference type="EMBL" id="MFD2681840.1"/>
    </source>
</evidence>
<dbReference type="EMBL" id="JBHUMF010000031">
    <property type="protein sequence ID" value="MFD2681840.1"/>
    <property type="molecule type" value="Genomic_DNA"/>
</dbReference>
<evidence type="ECO:0000256" key="2">
    <source>
        <dbReference type="ARBA" id="ARBA00022705"/>
    </source>
</evidence>
<dbReference type="InterPro" id="IPR027417">
    <property type="entry name" value="P-loop_NTPase"/>
</dbReference>
<keyword evidence="2" id="KW-0235">DNA replication</keyword>
<evidence type="ECO:0000256" key="10">
    <source>
        <dbReference type="ARBA" id="ARBA00048954"/>
    </source>
</evidence>
<comment type="catalytic activity">
    <reaction evidence="10">
        <text>ATP + H2O = ADP + phosphate + H(+)</text>
        <dbReference type="Rhea" id="RHEA:13065"/>
        <dbReference type="ChEBI" id="CHEBI:15377"/>
        <dbReference type="ChEBI" id="CHEBI:15378"/>
        <dbReference type="ChEBI" id="CHEBI:30616"/>
        <dbReference type="ChEBI" id="CHEBI:43474"/>
        <dbReference type="ChEBI" id="CHEBI:456216"/>
        <dbReference type="EC" id="5.6.2.3"/>
    </reaction>
</comment>
<evidence type="ECO:0000256" key="3">
    <source>
        <dbReference type="ARBA" id="ARBA00022741"/>
    </source>
</evidence>
<evidence type="ECO:0000256" key="4">
    <source>
        <dbReference type="ARBA" id="ARBA00022801"/>
    </source>
</evidence>
<dbReference type="PROSITE" id="PS51199">
    <property type="entry name" value="SF4_HELICASE"/>
    <property type="match status" value="1"/>
</dbReference>
<dbReference type="InterPro" id="IPR007693">
    <property type="entry name" value="DNA_helicase_DnaB-like_N"/>
</dbReference>
<comment type="caution">
    <text evidence="12">The sequence shown here is derived from an EMBL/GenBank/DDBJ whole genome shotgun (WGS) entry which is preliminary data.</text>
</comment>
<dbReference type="CDD" id="cd00984">
    <property type="entry name" value="DnaB_C"/>
    <property type="match status" value="1"/>
</dbReference>
<dbReference type="Pfam" id="PF00772">
    <property type="entry name" value="DnaB"/>
    <property type="match status" value="1"/>
</dbReference>
<dbReference type="Gene3D" id="1.10.860.10">
    <property type="entry name" value="DNAb Helicase, Chain A"/>
    <property type="match status" value="1"/>
</dbReference>
<evidence type="ECO:0000256" key="8">
    <source>
        <dbReference type="ARBA" id="ARBA00023235"/>
    </source>
</evidence>
<organism evidence="12 13">
    <name type="scientific">Bacillus seohaeanensis</name>
    <dbReference type="NCBI Taxonomy" id="284580"/>
    <lineage>
        <taxon>Bacteria</taxon>
        <taxon>Bacillati</taxon>
        <taxon>Bacillota</taxon>
        <taxon>Bacilli</taxon>
        <taxon>Bacillales</taxon>
        <taxon>Bacillaceae</taxon>
        <taxon>Bacillus</taxon>
    </lineage>
</organism>
<keyword evidence="8" id="KW-0413">Isomerase</keyword>
<dbReference type="GO" id="GO:0004386">
    <property type="term" value="F:helicase activity"/>
    <property type="evidence" value="ECO:0007669"/>
    <property type="project" value="UniProtKB-KW"/>
</dbReference>
<evidence type="ECO:0000313" key="13">
    <source>
        <dbReference type="Proteomes" id="UP001597506"/>
    </source>
</evidence>
<dbReference type="SUPFAM" id="SSF48024">
    <property type="entry name" value="N-terminal domain of DnaB helicase"/>
    <property type="match status" value="1"/>
</dbReference>
<protein>
    <recommendedName>
        <fullName evidence="9">DNA 5'-3' helicase</fullName>
        <ecNumber evidence="9">5.6.2.3</ecNumber>
    </recommendedName>
</protein>
<accession>A0ABW5RTT0</accession>
<proteinExistence type="inferred from homology"/>
<dbReference type="Gene3D" id="3.40.50.300">
    <property type="entry name" value="P-loop containing nucleotide triphosphate hydrolases"/>
    <property type="match status" value="1"/>
</dbReference>
<keyword evidence="3" id="KW-0547">Nucleotide-binding</keyword>
<keyword evidence="7" id="KW-0238">DNA-binding</keyword>
<evidence type="ECO:0000256" key="7">
    <source>
        <dbReference type="ARBA" id="ARBA00023125"/>
    </source>
</evidence>
<dbReference type="EC" id="5.6.2.3" evidence="9"/>
<dbReference type="InterPro" id="IPR007694">
    <property type="entry name" value="DNA_helicase_DnaB-like_C"/>
</dbReference>
<dbReference type="RefSeq" id="WP_377936382.1">
    <property type="nucleotide sequence ID" value="NZ_JBHUMF010000031.1"/>
</dbReference>
<keyword evidence="6" id="KW-0067">ATP-binding</keyword>
<keyword evidence="4" id="KW-0378">Hydrolase</keyword>
<dbReference type="InterPro" id="IPR036185">
    <property type="entry name" value="DNA_heli_DnaB-like_N_sf"/>
</dbReference>
<dbReference type="PANTHER" id="PTHR30153">
    <property type="entry name" value="REPLICATIVE DNA HELICASE DNAB"/>
    <property type="match status" value="1"/>
</dbReference>
<dbReference type="Pfam" id="PF03796">
    <property type="entry name" value="DnaB_C"/>
    <property type="match status" value="1"/>
</dbReference>
<dbReference type="PANTHER" id="PTHR30153:SF2">
    <property type="entry name" value="REPLICATIVE DNA HELICASE"/>
    <property type="match status" value="1"/>
</dbReference>
<name>A0ABW5RTT0_9BACI</name>